<sequence length="140" mass="16276">MTSNGSKMPSYFFKANEKVNTDIYYKVLRYHAIVWLRNTFPKDNYVFTQNGTAAHVEEGAVFLKGEYGFLLVGRLLAFVLTRREPPGLCSYKCVGGQDEKVFLPECRYLKRRDHSELEQFIRRLHQGQLCLCSSPYSCHH</sequence>
<protein>
    <submittedName>
        <fullName evidence="1">Uncharacterized protein</fullName>
    </submittedName>
</protein>
<dbReference type="AlphaFoldDB" id="A0A0K2T5A7"/>
<name>A0A0K2T5A7_LEPSM</name>
<dbReference type="EMBL" id="HACA01003898">
    <property type="protein sequence ID" value="CDW21259.1"/>
    <property type="molecule type" value="Transcribed_RNA"/>
</dbReference>
<reference evidence="1" key="1">
    <citation type="submission" date="2014-05" db="EMBL/GenBank/DDBJ databases">
        <authorList>
            <person name="Chronopoulou M."/>
        </authorList>
    </citation>
    <scope>NUCLEOTIDE SEQUENCE</scope>
    <source>
        <tissue evidence="1">Whole organism</tissue>
    </source>
</reference>
<accession>A0A0K2T5A7</accession>
<organism evidence="1">
    <name type="scientific">Lepeophtheirus salmonis</name>
    <name type="common">Salmon louse</name>
    <name type="synonym">Caligus salmonis</name>
    <dbReference type="NCBI Taxonomy" id="72036"/>
    <lineage>
        <taxon>Eukaryota</taxon>
        <taxon>Metazoa</taxon>
        <taxon>Ecdysozoa</taxon>
        <taxon>Arthropoda</taxon>
        <taxon>Crustacea</taxon>
        <taxon>Multicrustacea</taxon>
        <taxon>Hexanauplia</taxon>
        <taxon>Copepoda</taxon>
        <taxon>Siphonostomatoida</taxon>
        <taxon>Caligidae</taxon>
        <taxon>Lepeophtheirus</taxon>
    </lineage>
</organism>
<evidence type="ECO:0000313" key="1">
    <source>
        <dbReference type="EMBL" id="CDW21259.1"/>
    </source>
</evidence>
<proteinExistence type="predicted"/>